<accession>A0AAI9V7J0</accession>
<gene>
    <name evidence="2" type="ORF">CCUS01_17011</name>
</gene>
<sequence>MESLLRWPGTMESVFPRNPRVVRIHYYRVSQSLFFLRSYVRYWEKYGVNSERIPRYGEGRGAYRGVLELHTQKEFPGAESRGRSNRALEHPLIWVILLLAPSTPGGHGRMGMGGLGLGGRGEHPDLHGLRKKKERKRMRERERERERQLAPLPSPLLSNTSYRVVMPWYDEEKNQPPEEPPPAEPCLPFGDSERAPHGFHGLSWFGVCLSCLTHESTIPTKERMKIQVKEWTSWFSRRPKYHPRTNSQSLLHLLLRLRLRLLLLLTPSTPPHRQETQELARPSPRRKQETHQDASCMYRTLRSLVPPHLAPPPSNKVESLYPCLSWQPGSRHRRRPTYARWTTRLCTTAGGGGGGGVSASPAPECDMCHVLHCTGLPACLVSFAACYFSAGGLPPVARRFDYYQMALPYFLLALVTRTGTWNTRSRLERSLPRSSECFVLVFSRLVQRNISLTQPNFNLHQQHIDFESNPNQPNPHHTFSNPNPTNQNHSQPTKFAITSRQHDRFPKPTEAIVVLQERLETGPELTLFSQHLLPGIRCPTCHASGKEFSNFFPRHCKDVAMRLTLLGLRCDIGNHQNNYDTPGQRRTATHKGYRLRGWGCACSSTRNSFHPLFFLPSFFGGQIKIDGWANLGTGPVIGMYKQHGQTNWRLGLGLEGEFGNVMVAAFGILASIRHHTGSLFIFATCLNLDLRRRDSKRSIQMQADDTCMDRSTSHGPDRDNNTGGVVLAAMPVIEVVSHRKAKRCFGTGYQMRIKVAVSLKRVSRWMETWQVASCIFRFWIAARGFVADGNSGGCVAIRSPVSPIAVRLVTPNGVQDARFRGLSKSRAGIQEGAFQLRSRNDFGRHGKSQRIVTDRDGGKMRITCKTVINVMDLPRAPGCAKIESVYRIAAVRVCLQALLDEEKEERKGSYYTVSEGQDEGVEKKGRKSKDGLRLRWVEKLRIDNFLDGTCCLLCQLPDWLASRMRSSLTFRSEALVPTCLPHSQSQLLHFVLQPSKLAGHGEITHDREPRHNLKCDPGPRTQDPDKYLIYPPPPPLKSPLFMATEYVNLIVPYLWIYGSSLTQDSEWVSQVINPGHQSHVNVIIITTIVNRPLMSSLPKVCPYQRNCFFLNLTSIGGLSVPLFSESPRYLFSNCSLFLLVDPTRKKQPWADSTRNVATNPNRASTLRSRPVLSSSSLTICSGSAANHGKAKSNGSGPHWRWVFMYFPPSTIQAALGLGLKPRKKVQMSVEVGQSTFPYKYVRGVTFPQPP</sequence>
<evidence type="ECO:0000313" key="3">
    <source>
        <dbReference type="Proteomes" id="UP001239213"/>
    </source>
</evidence>
<comment type="caution">
    <text evidence="2">The sequence shown here is derived from an EMBL/GenBank/DDBJ whole genome shotgun (WGS) entry which is preliminary data.</text>
</comment>
<dbReference type="AlphaFoldDB" id="A0AAI9V7J0"/>
<dbReference type="Proteomes" id="UP001239213">
    <property type="component" value="Unassembled WGS sequence"/>
</dbReference>
<evidence type="ECO:0000313" key="2">
    <source>
        <dbReference type="EMBL" id="KAK1474945.1"/>
    </source>
</evidence>
<feature type="region of interest" description="Disordered" evidence="1">
    <location>
        <begin position="268"/>
        <end position="292"/>
    </location>
</feature>
<name>A0AAI9V7J0_9PEZI</name>
<protein>
    <submittedName>
        <fullName evidence="2">Uncharacterized protein</fullName>
    </submittedName>
</protein>
<evidence type="ECO:0000256" key="1">
    <source>
        <dbReference type="SAM" id="MobiDB-lite"/>
    </source>
</evidence>
<feature type="compositionally biased region" description="Basic and acidic residues" evidence="1">
    <location>
        <begin position="1002"/>
        <end position="1014"/>
    </location>
</feature>
<feature type="compositionally biased region" description="Basic and acidic residues" evidence="1">
    <location>
        <begin position="137"/>
        <end position="148"/>
    </location>
</feature>
<keyword evidence="3" id="KW-1185">Reference proteome</keyword>
<feature type="compositionally biased region" description="Polar residues" evidence="1">
    <location>
        <begin position="468"/>
        <end position="491"/>
    </location>
</feature>
<feature type="region of interest" description="Disordered" evidence="1">
    <location>
        <begin position="118"/>
        <end position="148"/>
    </location>
</feature>
<reference evidence="2" key="1">
    <citation type="submission" date="2016-11" db="EMBL/GenBank/DDBJ databases">
        <title>The genome sequence of Colletotrichum cuscutae.</title>
        <authorList>
            <person name="Baroncelli R."/>
        </authorList>
    </citation>
    <scope>NUCLEOTIDE SEQUENCE</scope>
    <source>
        <strain evidence="2">IMI 304802</strain>
    </source>
</reference>
<dbReference type="EMBL" id="MPDP01000156">
    <property type="protein sequence ID" value="KAK1474945.1"/>
    <property type="molecule type" value="Genomic_DNA"/>
</dbReference>
<feature type="region of interest" description="Disordered" evidence="1">
    <location>
        <begin position="1001"/>
        <end position="1020"/>
    </location>
</feature>
<feature type="region of interest" description="Disordered" evidence="1">
    <location>
        <begin position="464"/>
        <end position="491"/>
    </location>
</feature>
<proteinExistence type="predicted"/>
<organism evidence="2 3">
    <name type="scientific">Colletotrichum cuscutae</name>
    <dbReference type="NCBI Taxonomy" id="1209917"/>
    <lineage>
        <taxon>Eukaryota</taxon>
        <taxon>Fungi</taxon>
        <taxon>Dikarya</taxon>
        <taxon>Ascomycota</taxon>
        <taxon>Pezizomycotina</taxon>
        <taxon>Sordariomycetes</taxon>
        <taxon>Hypocreomycetidae</taxon>
        <taxon>Glomerellales</taxon>
        <taxon>Glomerellaceae</taxon>
        <taxon>Colletotrichum</taxon>
        <taxon>Colletotrichum acutatum species complex</taxon>
    </lineage>
</organism>